<dbReference type="PANTHER" id="PTHR24324:SF5">
    <property type="entry name" value="HEMATOPOIETICALLY-EXPRESSED HOMEOBOX PROTEIN HHEX"/>
    <property type="match status" value="1"/>
</dbReference>
<evidence type="ECO:0000256" key="2">
    <source>
        <dbReference type="ARBA" id="ARBA00023125"/>
    </source>
</evidence>
<accession>A0A8S1H8W2</accession>
<evidence type="ECO:0000256" key="4">
    <source>
        <dbReference type="ARBA" id="ARBA00023242"/>
    </source>
</evidence>
<dbReference type="GO" id="GO:0030154">
    <property type="term" value="P:cell differentiation"/>
    <property type="evidence" value="ECO:0007669"/>
    <property type="project" value="TreeGrafter"/>
</dbReference>
<dbReference type="EMBL" id="CAJGYM010000028">
    <property type="protein sequence ID" value="CAD6192499.1"/>
    <property type="molecule type" value="Genomic_DNA"/>
</dbReference>
<keyword evidence="4 5" id="KW-0539">Nucleus</keyword>
<evidence type="ECO:0000256" key="7">
    <source>
        <dbReference type="SAM" id="MobiDB-lite"/>
    </source>
</evidence>
<feature type="DNA-binding region" description="Homeobox" evidence="5">
    <location>
        <begin position="258"/>
        <end position="319"/>
    </location>
</feature>
<comment type="subcellular location">
    <subcellularLocation>
        <location evidence="1 5 6">Nucleus</location>
    </subcellularLocation>
</comment>
<dbReference type="InterPro" id="IPR051000">
    <property type="entry name" value="Homeobox_DNA-bind_prot"/>
</dbReference>
<evidence type="ECO:0000256" key="5">
    <source>
        <dbReference type="PROSITE-ProRule" id="PRU00108"/>
    </source>
</evidence>
<dbReference type="GO" id="GO:0005634">
    <property type="term" value="C:nucleus"/>
    <property type="evidence" value="ECO:0007669"/>
    <property type="project" value="UniProtKB-SubCell"/>
</dbReference>
<dbReference type="AlphaFoldDB" id="A0A8S1H8W2"/>
<dbReference type="InterPro" id="IPR009057">
    <property type="entry name" value="Homeodomain-like_sf"/>
</dbReference>
<evidence type="ECO:0000313" key="10">
    <source>
        <dbReference type="Proteomes" id="UP000835052"/>
    </source>
</evidence>
<dbReference type="GO" id="GO:0006357">
    <property type="term" value="P:regulation of transcription by RNA polymerase II"/>
    <property type="evidence" value="ECO:0007669"/>
    <property type="project" value="TreeGrafter"/>
</dbReference>
<dbReference type="OrthoDB" id="5875390at2759"/>
<dbReference type="CDD" id="cd00086">
    <property type="entry name" value="homeodomain"/>
    <property type="match status" value="1"/>
</dbReference>
<evidence type="ECO:0000313" key="9">
    <source>
        <dbReference type="EMBL" id="CAD6192499.1"/>
    </source>
</evidence>
<sequence length="338" mass="37360">MCMHQCLLSCLLKQNFVPKMLLPHESCPSAGNGFRATPPSNSLTLIMYILINLERHKPMMGDIVSHLVTNYGVPLSIVDSVEKLCPNCGVGKASTAKEKLEDSKDTPLVLPHSAPRKTPTPPATTCSPHSDRPVSVKSEVRCEEFDEWKPSSSVSGSATPTSHRVIESAIAQALQTNSLLQSVASDEGSSSSVIDDEEMANNLCLNPELLASFISSTPSIFSTNGTSFDLSQSISQKINCCNGAKRELPKAHEVNGKVRRGRIVYTQKELDILEKYYNEDANACADPVKRRQLCSILEVDYHRLKVWFQNRRRKDKLRTMNDEEMNSAALHETLSSLL</sequence>
<dbReference type="Gene3D" id="1.10.10.60">
    <property type="entry name" value="Homeodomain-like"/>
    <property type="match status" value="1"/>
</dbReference>
<evidence type="ECO:0000256" key="3">
    <source>
        <dbReference type="ARBA" id="ARBA00023155"/>
    </source>
</evidence>
<dbReference type="SMART" id="SM00389">
    <property type="entry name" value="HOX"/>
    <property type="match status" value="1"/>
</dbReference>
<name>A0A8S1H8W2_9PELO</name>
<dbReference type="PANTHER" id="PTHR24324">
    <property type="entry name" value="HOMEOBOX PROTEIN HHEX"/>
    <property type="match status" value="1"/>
</dbReference>
<feature type="compositionally biased region" description="Basic and acidic residues" evidence="7">
    <location>
        <begin position="96"/>
        <end position="105"/>
    </location>
</feature>
<evidence type="ECO:0000259" key="8">
    <source>
        <dbReference type="PROSITE" id="PS50071"/>
    </source>
</evidence>
<feature type="region of interest" description="Disordered" evidence="7">
    <location>
        <begin position="96"/>
        <end position="135"/>
    </location>
</feature>
<keyword evidence="3 5" id="KW-0371">Homeobox</keyword>
<keyword evidence="2 5" id="KW-0238">DNA-binding</keyword>
<dbReference type="Pfam" id="PF00046">
    <property type="entry name" value="Homeodomain"/>
    <property type="match status" value="1"/>
</dbReference>
<dbReference type="InterPro" id="IPR001356">
    <property type="entry name" value="HD"/>
</dbReference>
<dbReference type="SUPFAM" id="SSF46689">
    <property type="entry name" value="Homeodomain-like"/>
    <property type="match status" value="1"/>
</dbReference>
<evidence type="ECO:0000256" key="1">
    <source>
        <dbReference type="ARBA" id="ARBA00004123"/>
    </source>
</evidence>
<organism evidence="9 10">
    <name type="scientific">Caenorhabditis auriculariae</name>
    <dbReference type="NCBI Taxonomy" id="2777116"/>
    <lineage>
        <taxon>Eukaryota</taxon>
        <taxon>Metazoa</taxon>
        <taxon>Ecdysozoa</taxon>
        <taxon>Nematoda</taxon>
        <taxon>Chromadorea</taxon>
        <taxon>Rhabditida</taxon>
        <taxon>Rhabditina</taxon>
        <taxon>Rhabditomorpha</taxon>
        <taxon>Rhabditoidea</taxon>
        <taxon>Rhabditidae</taxon>
        <taxon>Peloderinae</taxon>
        <taxon>Caenorhabditis</taxon>
    </lineage>
</organism>
<dbReference type="GO" id="GO:0000978">
    <property type="term" value="F:RNA polymerase II cis-regulatory region sequence-specific DNA binding"/>
    <property type="evidence" value="ECO:0007669"/>
    <property type="project" value="TreeGrafter"/>
</dbReference>
<keyword evidence="10" id="KW-1185">Reference proteome</keyword>
<proteinExistence type="predicted"/>
<dbReference type="Proteomes" id="UP000835052">
    <property type="component" value="Unassembled WGS sequence"/>
</dbReference>
<evidence type="ECO:0000256" key="6">
    <source>
        <dbReference type="RuleBase" id="RU000682"/>
    </source>
</evidence>
<gene>
    <name evidence="9" type="ORF">CAUJ_LOCUS8418</name>
</gene>
<protein>
    <recommendedName>
        <fullName evidence="8">Homeobox domain-containing protein</fullName>
    </recommendedName>
</protein>
<feature type="domain" description="Homeobox" evidence="8">
    <location>
        <begin position="256"/>
        <end position="318"/>
    </location>
</feature>
<dbReference type="PROSITE" id="PS50071">
    <property type="entry name" value="HOMEOBOX_2"/>
    <property type="match status" value="1"/>
</dbReference>
<comment type="caution">
    <text evidence="9">The sequence shown here is derived from an EMBL/GenBank/DDBJ whole genome shotgun (WGS) entry which is preliminary data.</text>
</comment>
<reference evidence="9" key="1">
    <citation type="submission" date="2020-10" db="EMBL/GenBank/DDBJ databases">
        <authorList>
            <person name="Kikuchi T."/>
        </authorList>
    </citation>
    <scope>NUCLEOTIDE SEQUENCE</scope>
    <source>
        <strain evidence="9">NKZ352</strain>
    </source>
</reference>